<feature type="transmembrane region" description="Helical" evidence="6">
    <location>
        <begin position="227"/>
        <end position="246"/>
    </location>
</feature>
<proteinExistence type="predicted"/>
<keyword evidence="2" id="KW-1003">Cell membrane</keyword>
<evidence type="ECO:0000313" key="7">
    <source>
        <dbReference type="EMBL" id="GAA4852312.1"/>
    </source>
</evidence>
<keyword evidence="4 6" id="KW-1133">Transmembrane helix</keyword>
<dbReference type="EMBL" id="BAABIS010000001">
    <property type="protein sequence ID" value="GAA4852312.1"/>
    <property type="molecule type" value="Genomic_DNA"/>
</dbReference>
<dbReference type="RefSeq" id="WP_345697484.1">
    <property type="nucleotide sequence ID" value="NZ_BAABIS010000001.1"/>
</dbReference>
<feature type="transmembrane region" description="Helical" evidence="6">
    <location>
        <begin position="258"/>
        <end position="284"/>
    </location>
</feature>
<feature type="transmembrane region" description="Helical" evidence="6">
    <location>
        <begin position="92"/>
        <end position="115"/>
    </location>
</feature>
<sequence length="309" mass="32716">MEFLTKLPVIGPAAARVMRSRPYRTYEHFTAVKANRLAGAVTFFGFLALFPLLTVALAIAVATLSDHRVQELQDKISEQLPGLSDALDLDSLVANAATVGLVSGVILLLSGLGWVDTMRGSIRDVWRLPAESGNPVLLKARDCVVLLGLGVVCLLSLGASAAATTLARRLADAIGLDGGAGRWALTAVGFLIAVGADLLLFAYLLGPFPLITDQLATGRSRRDLLQGALIGAVGFELLKLLLSSYLGSVAGRSLYGAFGVPVALLLWMNFVTRLLMYCAAWTALADRKDARERALAQADAARDEALADL</sequence>
<feature type="transmembrane region" description="Helical" evidence="6">
    <location>
        <begin position="37"/>
        <end position="62"/>
    </location>
</feature>
<dbReference type="InterPro" id="IPR017039">
    <property type="entry name" value="Virul_fac_BrkB"/>
</dbReference>
<protein>
    <submittedName>
        <fullName evidence="7">YihY/virulence factor BrkB family protein</fullName>
    </submittedName>
</protein>
<keyword evidence="8" id="KW-1185">Reference proteome</keyword>
<evidence type="ECO:0000313" key="8">
    <source>
        <dbReference type="Proteomes" id="UP001501752"/>
    </source>
</evidence>
<gene>
    <name evidence="7" type="ORF">GCM10023235_31770</name>
</gene>
<dbReference type="PIRSF" id="PIRSF035875">
    <property type="entry name" value="RNase_BN"/>
    <property type="match status" value="1"/>
</dbReference>
<feature type="transmembrane region" description="Helical" evidence="6">
    <location>
        <begin position="183"/>
        <end position="206"/>
    </location>
</feature>
<reference evidence="8" key="1">
    <citation type="journal article" date="2019" name="Int. J. Syst. Evol. Microbiol.">
        <title>The Global Catalogue of Microorganisms (GCM) 10K type strain sequencing project: providing services to taxonomists for standard genome sequencing and annotation.</title>
        <authorList>
            <consortium name="The Broad Institute Genomics Platform"/>
            <consortium name="The Broad Institute Genome Sequencing Center for Infectious Disease"/>
            <person name="Wu L."/>
            <person name="Ma J."/>
        </authorList>
    </citation>
    <scope>NUCLEOTIDE SEQUENCE [LARGE SCALE GENOMIC DNA]</scope>
    <source>
        <strain evidence="8">JCM 13006</strain>
    </source>
</reference>
<dbReference type="Pfam" id="PF03631">
    <property type="entry name" value="Virul_fac_BrkB"/>
    <property type="match status" value="1"/>
</dbReference>
<evidence type="ECO:0000256" key="1">
    <source>
        <dbReference type="ARBA" id="ARBA00004651"/>
    </source>
</evidence>
<evidence type="ECO:0000256" key="6">
    <source>
        <dbReference type="SAM" id="Phobius"/>
    </source>
</evidence>
<evidence type="ECO:0000256" key="5">
    <source>
        <dbReference type="ARBA" id="ARBA00023136"/>
    </source>
</evidence>
<dbReference type="PANTHER" id="PTHR30213:SF1">
    <property type="entry name" value="INNER MEMBRANE PROTEIN YHJD"/>
    <property type="match status" value="1"/>
</dbReference>
<comment type="subcellular location">
    <subcellularLocation>
        <location evidence="1">Cell membrane</location>
        <topology evidence="1">Multi-pass membrane protein</topology>
    </subcellularLocation>
</comment>
<feature type="transmembrane region" description="Helical" evidence="6">
    <location>
        <begin position="143"/>
        <end position="163"/>
    </location>
</feature>
<keyword evidence="5 6" id="KW-0472">Membrane</keyword>
<dbReference type="PANTHER" id="PTHR30213">
    <property type="entry name" value="INNER MEMBRANE PROTEIN YHJD"/>
    <property type="match status" value="1"/>
</dbReference>
<keyword evidence="3 6" id="KW-0812">Transmembrane</keyword>
<organism evidence="7 8">
    <name type="scientific">Kitasatospora terrestris</name>
    <dbReference type="NCBI Taxonomy" id="258051"/>
    <lineage>
        <taxon>Bacteria</taxon>
        <taxon>Bacillati</taxon>
        <taxon>Actinomycetota</taxon>
        <taxon>Actinomycetes</taxon>
        <taxon>Kitasatosporales</taxon>
        <taxon>Streptomycetaceae</taxon>
        <taxon>Kitasatospora</taxon>
    </lineage>
</organism>
<accession>A0ABP9DN62</accession>
<evidence type="ECO:0000256" key="2">
    <source>
        <dbReference type="ARBA" id="ARBA00022475"/>
    </source>
</evidence>
<evidence type="ECO:0000256" key="4">
    <source>
        <dbReference type="ARBA" id="ARBA00022989"/>
    </source>
</evidence>
<evidence type="ECO:0000256" key="3">
    <source>
        <dbReference type="ARBA" id="ARBA00022692"/>
    </source>
</evidence>
<comment type="caution">
    <text evidence="7">The sequence shown here is derived from an EMBL/GenBank/DDBJ whole genome shotgun (WGS) entry which is preliminary data.</text>
</comment>
<name>A0ABP9DN62_9ACTN</name>
<dbReference type="Proteomes" id="UP001501752">
    <property type="component" value="Unassembled WGS sequence"/>
</dbReference>